<dbReference type="SUPFAM" id="SSF52058">
    <property type="entry name" value="L domain-like"/>
    <property type="match status" value="1"/>
</dbReference>
<accession>A0AAW1T7P4</accession>
<dbReference type="Proteomes" id="UP001485043">
    <property type="component" value="Unassembled WGS sequence"/>
</dbReference>
<feature type="compositionally biased region" description="Polar residues" evidence="2">
    <location>
        <begin position="63"/>
        <end position="72"/>
    </location>
</feature>
<name>A0AAW1T7P4_9CHLO</name>
<sequence length="291" mass="30790">MPSPHTPKAPQTGAVTASAATVDLNSPSKVVNWLKNAPENIRAIVAEEVKAAQPSPAKKQTRAKQPSATAESHSAGHTRPQQDALPSSMSGLPHLKELHLGDFASGEGNGVGEDGFLEPKALYGCHSLTWLSLKTVCMHAVPEWASVCQRIQAISRIQRLDINECELCGVPPSDWCFPALTALSITDCGLSAVPPGSLHIGTLTALDLSRNCKLAVLPAGAYLASLQLLDVGYTGISRVPRALASAVRLQELFIGTSGQGVPLANVSPEGAKLLPAHCRRVLEKESRRWPS</sequence>
<dbReference type="GO" id="GO:0005930">
    <property type="term" value="C:axoneme"/>
    <property type="evidence" value="ECO:0007669"/>
    <property type="project" value="UniProtKB-SubCell"/>
</dbReference>
<feature type="compositionally biased region" description="Polar residues" evidence="2">
    <location>
        <begin position="79"/>
        <end position="90"/>
    </location>
</feature>
<dbReference type="AlphaFoldDB" id="A0AAW1T7P4"/>
<comment type="caution">
    <text evidence="3">The sequence shown here is derived from an EMBL/GenBank/DDBJ whole genome shotgun (WGS) entry which is preliminary data.</text>
</comment>
<dbReference type="Gene3D" id="3.80.10.10">
    <property type="entry name" value="Ribonuclease Inhibitor"/>
    <property type="match status" value="1"/>
</dbReference>
<gene>
    <name evidence="3" type="ORF">WJX84_008541</name>
</gene>
<organism evidence="3 4">
    <name type="scientific">Apatococcus fuscideae</name>
    <dbReference type="NCBI Taxonomy" id="2026836"/>
    <lineage>
        <taxon>Eukaryota</taxon>
        <taxon>Viridiplantae</taxon>
        <taxon>Chlorophyta</taxon>
        <taxon>core chlorophytes</taxon>
        <taxon>Trebouxiophyceae</taxon>
        <taxon>Chlorellales</taxon>
        <taxon>Chlorellaceae</taxon>
        <taxon>Apatococcus</taxon>
    </lineage>
</organism>
<proteinExistence type="predicted"/>
<keyword evidence="4" id="KW-1185">Reference proteome</keyword>
<protein>
    <submittedName>
        <fullName evidence="3">Uncharacterized protein</fullName>
    </submittedName>
</protein>
<feature type="compositionally biased region" description="Polar residues" evidence="2">
    <location>
        <begin position="13"/>
        <end position="26"/>
    </location>
</feature>
<reference evidence="3 4" key="1">
    <citation type="journal article" date="2024" name="Nat. Commun.">
        <title>Phylogenomics reveals the evolutionary origins of lichenization in chlorophyte algae.</title>
        <authorList>
            <person name="Puginier C."/>
            <person name="Libourel C."/>
            <person name="Otte J."/>
            <person name="Skaloud P."/>
            <person name="Haon M."/>
            <person name="Grisel S."/>
            <person name="Petersen M."/>
            <person name="Berrin J.G."/>
            <person name="Delaux P.M."/>
            <person name="Dal Grande F."/>
            <person name="Keller J."/>
        </authorList>
    </citation>
    <scope>NUCLEOTIDE SEQUENCE [LARGE SCALE GENOMIC DNA]</scope>
    <source>
        <strain evidence="3 4">SAG 2523</strain>
    </source>
</reference>
<feature type="region of interest" description="Disordered" evidence="2">
    <location>
        <begin position="49"/>
        <end position="91"/>
    </location>
</feature>
<comment type="subcellular location">
    <subcellularLocation>
        <location evidence="1">Cytoplasm</location>
        <location evidence="1">Cytoskeleton</location>
        <location evidence="1">Cilium axoneme</location>
    </subcellularLocation>
</comment>
<evidence type="ECO:0000256" key="1">
    <source>
        <dbReference type="ARBA" id="ARBA00004430"/>
    </source>
</evidence>
<dbReference type="InterPro" id="IPR032675">
    <property type="entry name" value="LRR_dom_sf"/>
</dbReference>
<evidence type="ECO:0000313" key="3">
    <source>
        <dbReference type="EMBL" id="KAK9864838.1"/>
    </source>
</evidence>
<dbReference type="EMBL" id="JALJOV010000309">
    <property type="protein sequence ID" value="KAK9864838.1"/>
    <property type="molecule type" value="Genomic_DNA"/>
</dbReference>
<feature type="region of interest" description="Disordered" evidence="2">
    <location>
        <begin position="1"/>
        <end position="26"/>
    </location>
</feature>
<evidence type="ECO:0000256" key="2">
    <source>
        <dbReference type="SAM" id="MobiDB-lite"/>
    </source>
</evidence>
<evidence type="ECO:0000313" key="4">
    <source>
        <dbReference type="Proteomes" id="UP001485043"/>
    </source>
</evidence>